<dbReference type="InterPro" id="IPR013321">
    <property type="entry name" value="Arc_rbn_hlx_hlx"/>
</dbReference>
<dbReference type="RefSeq" id="WP_074731190.1">
    <property type="nucleotide sequence ID" value="NZ_FNYK01000003.1"/>
</dbReference>
<evidence type="ECO:0000313" key="2">
    <source>
        <dbReference type="Proteomes" id="UP000183028"/>
    </source>
</evidence>
<organism evidence="1 2">
    <name type="scientific">Sharpea azabuensis</name>
    <dbReference type="NCBI Taxonomy" id="322505"/>
    <lineage>
        <taxon>Bacteria</taxon>
        <taxon>Bacillati</taxon>
        <taxon>Bacillota</taxon>
        <taxon>Erysipelotrichia</taxon>
        <taxon>Erysipelotrichales</taxon>
        <taxon>Coprobacillaceae</taxon>
        <taxon>Sharpea</taxon>
    </lineage>
</organism>
<accession>A0A1H6QJU1</accession>
<proteinExistence type="predicted"/>
<dbReference type="STRING" id="322505.SAMN04487836_11722"/>
<dbReference type="InterPro" id="IPR007337">
    <property type="entry name" value="RelB/DinJ"/>
</dbReference>
<sequence>MEKTTLTLRVNPAVKERAEKVLSQLGIPMSTAINMYLNQTSLTDGISFSISLPKTPASMNADLMILEEFYQKLEKGYDDIAAGSVPNAAKAFLNSKKIIEINT</sequence>
<dbReference type="AlphaFoldDB" id="A0A1H6QJU1"/>
<dbReference type="OrthoDB" id="9804867at2"/>
<dbReference type="eggNOG" id="COG3077">
    <property type="taxonomic scope" value="Bacteria"/>
</dbReference>
<protein>
    <submittedName>
        <fullName evidence="1">Addiction module antitoxin, RelB/DinJ family</fullName>
    </submittedName>
</protein>
<dbReference type="Gene3D" id="1.10.1220.10">
    <property type="entry name" value="Met repressor-like"/>
    <property type="match status" value="1"/>
</dbReference>
<dbReference type="GO" id="GO:0006355">
    <property type="term" value="P:regulation of DNA-templated transcription"/>
    <property type="evidence" value="ECO:0007669"/>
    <property type="project" value="InterPro"/>
</dbReference>
<name>A0A1H6QJU1_9FIRM</name>
<evidence type="ECO:0000313" key="1">
    <source>
        <dbReference type="EMBL" id="SEI42206.1"/>
    </source>
</evidence>
<gene>
    <name evidence="1" type="ORF">SAMN04487834_100360</name>
</gene>
<dbReference type="Proteomes" id="UP000183028">
    <property type="component" value="Unassembled WGS sequence"/>
</dbReference>
<keyword evidence="2" id="KW-1185">Reference proteome</keyword>
<dbReference type="EMBL" id="FNYK01000003">
    <property type="protein sequence ID" value="SEI42206.1"/>
    <property type="molecule type" value="Genomic_DNA"/>
</dbReference>
<dbReference type="NCBIfam" id="TIGR02384">
    <property type="entry name" value="RelB_DinJ"/>
    <property type="match status" value="1"/>
</dbReference>
<dbReference type="Pfam" id="PF04221">
    <property type="entry name" value="RelB"/>
    <property type="match status" value="1"/>
</dbReference>
<reference evidence="2" key="1">
    <citation type="submission" date="2016-10" db="EMBL/GenBank/DDBJ databases">
        <authorList>
            <person name="Varghese N."/>
        </authorList>
    </citation>
    <scope>NUCLEOTIDE SEQUENCE [LARGE SCALE GENOMIC DNA]</scope>
    <source>
        <strain evidence="2">DSM 20406</strain>
    </source>
</reference>